<evidence type="ECO:0000313" key="1">
    <source>
        <dbReference type="EMBL" id="CAK9198447.1"/>
    </source>
</evidence>
<gene>
    <name evidence="1" type="ORF">CSSPTR1EN2_LOCUS4441</name>
</gene>
<dbReference type="EMBL" id="OZ019904">
    <property type="protein sequence ID" value="CAK9198447.1"/>
    <property type="molecule type" value="Genomic_DNA"/>
</dbReference>
<keyword evidence="2" id="KW-1185">Reference proteome</keyword>
<name>A0ABP0TJT6_9BRYO</name>
<reference evidence="1" key="1">
    <citation type="submission" date="2024-02" db="EMBL/GenBank/DDBJ databases">
        <authorList>
            <consortium name="ELIXIR-Norway"/>
            <consortium name="Elixir Norway"/>
        </authorList>
    </citation>
    <scope>NUCLEOTIDE SEQUENCE</scope>
</reference>
<protein>
    <submittedName>
        <fullName evidence="1">Uncharacterized protein</fullName>
    </submittedName>
</protein>
<evidence type="ECO:0000313" key="2">
    <source>
        <dbReference type="Proteomes" id="UP001497512"/>
    </source>
</evidence>
<proteinExistence type="predicted"/>
<accession>A0ABP0TJT6</accession>
<dbReference type="Proteomes" id="UP001497512">
    <property type="component" value="Chromosome 12"/>
</dbReference>
<organism evidence="1 2">
    <name type="scientific">Sphagnum troendelagicum</name>
    <dbReference type="NCBI Taxonomy" id="128251"/>
    <lineage>
        <taxon>Eukaryota</taxon>
        <taxon>Viridiplantae</taxon>
        <taxon>Streptophyta</taxon>
        <taxon>Embryophyta</taxon>
        <taxon>Bryophyta</taxon>
        <taxon>Sphagnophytina</taxon>
        <taxon>Sphagnopsida</taxon>
        <taxon>Sphagnales</taxon>
        <taxon>Sphagnaceae</taxon>
        <taxon>Sphagnum</taxon>
    </lineage>
</organism>
<sequence length="127" mass="13740">MVKMNNHSEPEILQKSKLNEFVLVADTILKAKRSARQGFGKFKNKPNLSDGAARLSVPTSSGNAPFSNGSLILVTSSMQSSRETPPTQSNFLSGNSFSKEVRKEIRASEVSAAPNNMARCQAPNRTA</sequence>